<reference evidence="11 12" key="1">
    <citation type="journal article" date="2024" name="J. Plant Pathol.">
        <title>Sequence and assembly of the genome of Seiridium unicorne, isolate CBS 538.82, causal agent of cypress canker disease.</title>
        <authorList>
            <person name="Scali E."/>
            <person name="Rocca G.D."/>
            <person name="Danti R."/>
            <person name="Garbelotto M."/>
            <person name="Barberini S."/>
            <person name="Baroncelli R."/>
            <person name="Emiliani G."/>
        </authorList>
    </citation>
    <scope>NUCLEOTIDE SEQUENCE [LARGE SCALE GENOMIC DNA]</scope>
    <source>
        <strain evidence="11 12">BM-138-508</strain>
    </source>
</reference>
<feature type="transmembrane region" description="Helical" evidence="9">
    <location>
        <begin position="335"/>
        <end position="354"/>
    </location>
</feature>
<evidence type="ECO:0000256" key="5">
    <source>
        <dbReference type="ARBA" id="ARBA00022989"/>
    </source>
</evidence>
<feature type="transmembrane region" description="Helical" evidence="9">
    <location>
        <begin position="366"/>
        <end position="391"/>
    </location>
</feature>
<evidence type="ECO:0000256" key="8">
    <source>
        <dbReference type="SAM" id="MobiDB-lite"/>
    </source>
</evidence>
<keyword evidence="3" id="KW-0813">Transport</keyword>
<dbReference type="CDD" id="cd00067">
    <property type="entry name" value="GAL4"/>
    <property type="match status" value="1"/>
</dbReference>
<dbReference type="PROSITE" id="PS50850">
    <property type="entry name" value="MFS"/>
    <property type="match status" value="1"/>
</dbReference>
<feature type="transmembrane region" description="Helical" evidence="9">
    <location>
        <begin position="51"/>
        <end position="75"/>
    </location>
</feature>
<feature type="compositionally biased region" description="Polar residues" evidence="8">
    <location>
        <begin position="558"/>
        <end position="577"/>
    </location>
</feature>
<dbReference type="PROSITE" id="PS51257">
    <property type="entry name" value="PROKAR_LIPOPROTEIN"/>
    <property type="match status" value="1"/>
</dbReference>
<evidence type="ECO:0000259" key="10">
    <source>
        <dbReference type="PROSITE" id="PS50850"/>
    </source>
</evidence>
<gene>
    <name evidence="11" type="ORF">SUNI508_08336</name>
</gene>
<organism evidence="11 12">
    <name type="scientific">Seiridium unicorne</name>
    <dbReference type="NCBI Taxonomy" id="138068"/>
    <lineage>
        <taxon>Eukaryota</taxon>
        <taxon>Fungi</taxon>
        <taxon>Dikarya</taxon>
        <taxon>Ascomycota</taxon>
        <taxon>Pezizomycotina</taxon>
        <taxon>Sordariomycetes</taxon>
        <taxon>Xylariomycetidae</taxon>
        <taxon>Amphisphaeriales</taxon>
        <taxon>Sporocadaceae</taxon>
        <taxon>Seiridium</taxon>
    </lineage>
</organism>
<keyword evidence="4 9" id="KW-0812">Transmembrane</keyword>
<dbReference type="PANTHER" id="PTHR48022">
    <property type="entry name" value="PLASTIDIC GLUCOSE TRANSPORTER 4"/>
    <property type="match status" value="1"/>
</dbReference>
<dbReference type="InterPro" id="IPR003663">
    <property type="entry name" value="Sugar/inositol_transpt"/>
</dbReference>
<feature type="domain" description="Major facilitator superfamily (MFS) profile" evidence="10">
    <location>
        <begin position="15"/>
        <end position="475"/>
    </location>
</feature>
<evidence type="ECO:0000256" key="4">
    <source>
        <dbReference type="ARBA" id="ARBA00022692"/>
    </source>
</evidence>
<protein>
    <recommendedName>
        <fullName evidence="10">Major facilitator superfamily (MFS) profile domain-containing protein</fullName>
    </recommendedName>
</protein>
<accession>A0ABR2UU44</accession>
<dbReference type="EMBL" id="JARVKF010000393">
    <property type="protein sequence ID" value="KAK9418142.1"/>
    <property type="molecule type" value="Genomic_DNA"/>
</dbReference>
<dbReference type="Proteomes" id="UP001408356">
    <property type="component" value="Unassembled WGS sequence"/>
</dbReference>
<evidence type="ECO:0000256" key="9">
    <source>
        <dbReference type="SAM" id="Phobius"/>
    </source>
</evidence>
<keyword evidence="6 9" id="KW-0472">Membrane</keyword>
<evidence type="ECO:0000256" key="7">
    <source>
        <dbReference type="ARBA" id="ARBA00023242"/>
    </source>
</evidence>
<dbReference type="Gene3D" id="1.20.1250.20">
    <property type="entry name" value="MFS general substrate transporter like domains"/>
    <property type="match status" value="1"/>
</dbReference>
<comment type="caution">
    <text evidence="11">The sequence shown here is derived from an EMBL/GenBank/DDBJ whole genome shotgun (WGS) entry which is preliminary data.</text>
</comment>
<dbReference type="InterPro" id="IPR020846">
    <property type="entry name" value="MFS_dom"/>
</dbReference>
<feature type="transmembrane region" description="Helical" evidence="9">
    <location>
        <begin position="148"/>
        <end position="165"/>
    </location>
</feature>
<feature type="region of interest" description="Disordered" evidence="8">
    <location>
        <begin position="558"/>
        <end position="581"/>
    </location>
</feature>
<evidence type="ECO:0000313" key="12">
    <source>
        <dbReference type="Proteomes" id="UP001408356"/>
    </source>
</evidence>
<dbReference type="Pfam" id="PF00083">
    <property type="entry name" value="Sugar_tr"/>
    <property type="match status" value="1"/>
</dbReference>
<dbReference type="PRINTS" id="PR00171">
    <property type="entry name" value="SUGRTRNSPORT"/>
</dbReference>
<keyword evidence="12" id="KW-1185">Reference proteome</keyword>
<dbReference type="InterPro" id="IPR036259">
    <property type="entry name" value="MFS_trans_sf"/>
</dbReference>
<dbReference type="PANTHER" id="PTHR48022:SF2">
    <property type="entry name" value="PLASTIDIC GLUCOSE TRANSPORTER 4"/>
    <property type="match status" value="1"/>
</dbReference>
<sequence length="1019" mass="110501">MVLRHFKGVPLWLSASIITACNALVFGMDTGTIGPVTTMDSFLTTFGQFSSTMHGVIVSSILLPGALAALIAGILADRYGRTRMIAIGSVVFGIGAALETASFRLAMFIVGRLIKGAGEGIFLSTVYVHVCEICPAKKRGIVSALPQFLITLGLVMGFFISYGTASLEGSISWRLPIAIQAFLAFSNATLCSLVPPSPRWLQAKGRSEEARAIVAQLGLGDAEQAELLSSSASGLEHSPDSTFWENIKQTIHEFREAFSAPFRTRTIFGCFLMAMQQFSGIDGVLYYAPILLQQAGISSSQASFLASGVSALLIMAVTIPATLLADRWERKTSTLVGGALIFVLMLLMGSLYAAGEVHADHGAGRWVVIVSIYLFAVVFSVTWAIGIRSFLIESLPRKTRSSAASLGQGSNWVTGHRGILGPPPGRFPASSIVDRLSGGSSSWITESKHADLRYATSPSSINALGDSRVALSRSYDHVSDRAFVLGTVEGTVHDMPPRRSHKKSRAGCRRFNVPPLTIASFFQCDETHPRCGNCVKHGVACDFEHPALAEQLAIPETPTTTSANSPSFCDSPVTNRTPPTPVMPAGAPVPLKMYRQVDPPSLSTATKDNRMMELKLLHHYTTITCKTLLIADPMSEAIFRDTVPGLAFGGANFLADAILAVSALHMRSAQPQDQALVRASHAYMASSLSEYSDNLSKGINSSNAEALFLTATLIAFQSTASRIFMREDGGDTKDRSGGYSLPLSWFHSFQGVKTIVATSWQWLRNSGIVVPIIQSQPALDLNMSSEGNTFFGSLLDGMEDELTAMDPDPETRNKTRQGYQHAVAVLNWAHKIPLTGAPIVFLATVSRRYMEVLQARRPRALAILASFFGMLKSLDSIWWLKGIARREVMGILSLFDPDDQEWWSRLQWPVRMAVYDGDVIPSDVWGADWTAGISLLDQSSQTSGGFVSHIELLSQMTHVMQSMPHVSAETIAETAYETVEAQITAQDLMSQTRNLAQETGQHEGHDLNIQNLAYMLALD</sequence>
<dbReference type="InterPro" id="IPR005828">
    <property type="entry name" value="MFS_sugar_transport-like"/>
</dbReference>
<keyword evidence="5 9" id="KW-1133">Transmembrane helix</keyword>
<keyword evidence="7" id="KW-0539">Nucleus</keyword>
<comment type="subcellular location">
    <subcellularLocation>
        <location evidence="1">Membrane</location>
        <topology evidence="1">Multi-pass membrane protein</topology>
    </subcellularLocation>
</comment>
<evidence type="ECO:0000256" key="6">
    <source>
        <dbReference type="ARBA" id="ARBA00023136"/>
    </source>
</evidence>
<comment type="similarity">
    <text evidence="2">Belongs to the major facilitator superfamily. Sugar transporter (TC 2.A.1.1) family.</text>
</comment>
<feature type="transmembrane region" description="Helical" evidence="9">
    <location>
        <begin position="177"/>
        <end position="196"/>
    </location>
</feature>
<name>A0ABR2UU44_9PEZI</name>
<dbReference type="InterPro" id="IPR001138">
    <property type="entry name" value="Zn2Cys6_DnaBD"/>
</dbReference>
<evidence type="ECO:0000256" key="3">
    <source>
        <dbReference type="ARBA" id="ARBA00022448"/>
    </source>
</evidence>
<feature type="transmembrane region" description="Helical" evidence="9">
    <location>
        <begin position="302"/>
        <end position="323"/>
    </location>
</feature>
<dbReference type="SUPFAM" id="SSF103473">
    <property type="entry name" value="MFS general substrate transporter"/>
    <property type="match status" value="1"/>
</dbReference>
<evidence type="ECO:0000313" key="11">
    <source>
        <dbReference type="EMBL" id="KAK9418142.1"/>
    </source>
</evidence>
<proteinExistence type="inferred from homology"/>
<evidence type="ECO:0000256" key="2">
    <source>
        <dbReference type="ARBA" id="ARBA00010992"/>
    </source>
</evidence>
<dbReference type="InterPro" id="IPR050360">
    <property type="entry name" value="MFS_Sugar_Transporters"/>
</dbReference>
<evidence type="ECO:0000256" key="1">
    <source>
        <dbReference type="ARBA" id="ARBA00004141"/>
    </source>
</evidence>